<evidence type="ECO:0000256" key="4">
    <source>
        <dbReference type="ARBA" id="ARBA00022676"/>
    </source>
</evidence>
<dbReference type="EMBL" id="WUAV01000005">
    <property type="protein sequence ID" value="KAF1751948.1"/>
    <property type="molecule type" value="Genomic_DNA"/>
</dbReference>
<feature type="transmembrane region" description="Helical" evidence="11">
    <location>
        <begin position="621"/>
        <end position="645"/>
    </location>
</feature>
<evidence type="ECO:0000256" key="8">
    <source>
        <dbReference type="ARBA" id="ARBA00022989"/>
    </source>
</evidence>
<evidence type="ECO:0000256" key="6">
    <source>
        <dbReference type="ARBA" id="ARBA00022692"/>
    </source>
</evidence>
<dbReference type="AlphaFoldDB" id="A0A6A5G9Y9"/>
<evidence type="ECO:0000256" key="2">
    <source>
        <dbReference type="ARBA" id="ARBA00009995"/>
    </source>
</evidence>
<evidence type="ECO:0000256" key="5">
    <source>
        <dbReference type="ARBA" id="ARBA00022679"/>
    </source>
</evidence>
<dbReference type="CDD" id="cd03784">
    <property type="entry name" value="GT1_Gtf-like"/>
    <property type="match status" value="1"/>
</dbReference>
<dbReference type="PANTHER" id="PTHR48043">
    <property type="entry name" value="EG:EG0003.4 PROTEIN-RELATED"/>
    <property type="match status" value="1"/>
</dbReference>
<dbReference type="Pfam" id="PF10321">
    <property type="entry name" value="7TM_GPCR_Srt"/>
    <property type="match status" value="1"/>
</dbReference>
<dbReference type="FunFam" id="3.40.50.2000:FF:000021">
    <property type="entry name" value="UDP-glucuronosyltransferase"/>
    <property type="match status" value="1"/>
</dbReference>
<keyword evidence="8 11" id="KW-1133">Transmembrane helix</keyword>
<name>A0A6A5G9Y9_CAERE</name>
<keyword evidence="9 11" id="KW-0472">Membrane</keyword>
<reference evidence="13 14" key="1">
    <citation type="submission" date="2019-12" db="EMBL/GenBank/DDBJ databases">
        <title>Chromosome-level assembly of the Caenorhabditis remanei genome.</title>
        <authorList>
            <person name="Teterina A.A."/>
            <person name="Willis J.H."/>
            <person name="Phillips P.C."/>
        </authorList>
    </citation>
    <scope>NUCLEOTIDE SEQUENCE [LARGE SCALE GENOMIC DNA]</scope>
    <source>
        <strain evidence="13 14">PX506</strain>
        <tissue evidence="13">Whole organism</tissue>
    </source>
</reference>
<accession>A0A6A5G9Y9</accession>
<dbReference type="PANTHER" id="PTHR48043:SF76">
    <property type="entry name" value="GLUCURONOSYLTRANSFERASE"/>
    <property type="match status" value="1"/>
</dbReference>
<organism evidence="13 14">
    <name type="scientific">Caenorhabditis remanei</name>
    <name type="common">Caenorhabditis vulgaris</name>
    <dbReference type="NCBI Taxonomy" id="31234"/>
    <lineage>
        <taxon>Eukaryota</taxon>
        <taxon>Metazoa</taxon>
        <taxon>Ecdysozoa</taxon>
        <taxon>Nematoda</taxon>
        <taxon>Chromadorea</taxon>
        <taxon>Rhabditida</taxon>
        <taxon>Rhabditina</taxon>
        <taxon>Rhabditomorpha</taxon>
        <taxon>Rhabditoidea</taxon>
        <taxon>Rhabditidae</taxon>
        <taxon>Peloderinae</taxon>
        <taxon>Caenorhabditis</taxon>
    </lineage>
</organism>
<dbReference type="InterPro" id="IPR002213">
    <property type="entry name" value="UDP_glucos_trans"/>
</dbReference>
<feature type="transmembrane region" description="Helical" evidence="11">
    <location>
        <begin position="481"/>
        <end position="504"/>
    </location>
</feature>
<dbReference type="GeneID" id="9811575"/>
<dbReference type="InterPro" id="IPR050271">
    <property type="entry name" value="UDP-glycosyltransferase"/>
</dbReference>
<dbReference type="GO" id="GO:0016020">
    <property type="term" value="C:membrane"/>
    <property type="evidence" value="ECO:0007669"/>
    <property type="project" value="UniProtKB-SubCell"/>
</dbReference>
<feature type="chain" id="PRO_5025566224" description="glucuronosyltransferase" evidence="12">
    <location>
        <begin position="21"/>
        <end position="733"/>
    </location>
</feature>
<feature type="transmembrane region" description="Helical" evidence="11">
    <location>
        <begin position="596"/>
        <end position="615"/>
    </location>
</feature>
<dbReference type="EC" id="2.4.1.17" evidence="3"/>
<dbReference type="SUPFAM" id="SSF53756">
    <property type="entry name" value="UDP-Glycosyltransferase/glycogen phosphorylase"/>
    <property type="match status" value="1"/>
</dbReference>
<evidence type="ECO:0000256" key="12">
    <source>
        <dbReference type="SAM" id="SignalP"/>
    </source>
</evidence>
<keyword evidence="5" id="KW-0808">Transferase</keyword>
<evidence type="ECO:0000256" key="11">
    <source>
        <dbReference type="SAM" id="Phobius"/>
    </source>
</evidence>
<evidence type="ECO:0000313" key="14">
    <source>
        <dbReference type="Proteomes" id="UP000483820"/>
    </source>
</evidence>
<comment type="caution">
    <text evidence="13">The sequence shown here is derived from an EMBL/GenBank/DDBJ whole genome shotgun (WGS) entry which is preliminary data.</text>
</comment>
<feature type="transmembrane region" description="Helical" evidence="11">
    <location>
        <begin position="666"/>
        <end position="690"/>
    </location>
</feature>
<evidence type="ECO:0000256" key="3">
    <source>
        <dbReference type="ARBA" id="ARBA00012544"/>
    </source>
</evidence>
<dbReference type="InterPro" id="IPR019425">
    <property type="entry name" value="7TM_GPCR_serpentine_rcpt_Srt"/>
</dbReference>
<dbReference type="KEGG" id="crq:GCK72_018502"/>
<keyword evidence="6 11" id="KW-0812">Transmembrane</keyword>
<gene>
    <name evidence="13" type="ORF">GCK72_018502</name>
</gene>
<evidence type="ECO:0000256" key="9">
    <source>
        <dbReference type="ARBA" id="ARBA00023136"/>
    </source>
</evidence>
<dbReference type="CTD" id="9811575"/>
<proteinExistence type="inferred from homology"/>
<comment type="catalytic activity">
    <reaction evidence="10">
        <text>glucuronate acceptor + UDP-alpha-D-glucuronate = acceptor beta-D-glucuronoside + UDP + H(+)</text>
        <dbReference type="Rhea" id="RHEA:21032"/>
        <dbReference type="ChEBI" id="CHEBI:15378"/>
        <dbReference type="ChEBI" id="CHEBI:58052"/>
        <dbReference type="ChEBI" id="CHEBI:58223"/>
        <dbReference type="ChEBI" id="CHEBI:132367"/>
        <dbReference type="ChEBI" id="CHEBI:132368"/>
        <dbReference type="EC" id="2.4.1.17"/>
    </reaction>
</comment>
<dbReference type="Pfam" id="PF00201">
    <property type="entry name" value="UDPGT"/>
    <property type="match status" value="1"/>
</dbReference>
<keyword evidence="7 12" id="KW-0732">Signal</keyword>
<dbReference type="GO" id="GO:0015020">
    <property type="term" value="F:glucuronosyltransferase activity"/>
    <property type="evidence" value="ECO:0007669"/>
    <property type="project" value="UniProtKB-EC"/>
</dbReference>
<dbReference type="RefSeq" id="XP_053581500.1">
    <property type="nucleotide sequence ID" value="XM_053732587.1"/>
</dbReference>
<comment type="similarity">
    <text evidence="2">Belongs to the UDP-glycosyltransferase family.</text>
</comment>
<evidence type="ECO:0000313" key="13">
    <source>
        <dbReference type="EMBL" id="KAF1751948.1"/>
    </source>
</evidence>
<keyword evidence="4" id="KW-0328">Glycosyltransferase</keyword>
<sequence length="733" mass="83970">MRQTMLVTMVLMVLLSAASAMNVVFYINAIGKSHLDFSDSLVDSLVDKGHTVDVIIARMNDQVTGQGKSKAERFFVFGFKNGSDWNKMHHLTNTFEEREFPINGFRPYTLIGNNLCEIALNDPKLYEFLSYRKYDIGIVSTFDYCGVGILKQTGIPSVTTFNAVPIMPIQTVTIGLPNAASQNLPLFYTFDLSTLYGRFWNLISWTYINLIQIPTLKKEQELLFRKRYGNDFNIEETVRKVDITFINSNEVMEKPRPLHHRIQYIGGINLRNPNPVDQKLDKLLFRSGNGTIIFSFGTQVPGRAYPRYAVKNFLNVFKKYPGYTFLWKYDVQPGEEEMFEEAKNIVLLDWLPQTDLLYDPRVIGFISHVGLNSFNEASYAGKPIIAIPLFADQPHNALNGVARGTTYMLNKAQLTEENIEKGLRAILFDKSYQKNAKRLQKMLVEKPAQPKERFVQWMEYAAANPGLHNVFELPGARMGIIEYYCIDAIFVSLLGVVLGLYSVVKKENPEISKDRFIMWVEFAPAANPGLHKTIRLPGVEMINENHQQVIIGLIYSIVALLVFPFYIPIIYALYVNKELNENISYKLINFLNIGDFLQSVNHILTGIFIIFPIFTKRINPIVRIIGYTANTLWTSSFVIIAILALTRLGITFFRIKSNKWALWMKILLFFGSLYIFVIWIIGCINLNFELFGVAWAYDMTVVYTDILSPLEFYFCFPILVLSFTSYILIIGNI</sequence>
<dbReference type="Proteomes" id="UP000483820">
    <property type="component" value="Chromosome V"/>
</dbReference>
<dbReference type="Gene3D" id="3.40.50.2000">
    <property type="entry name" value="Glycogen Phosphorylase B"/>
    <property type="match status" value="1"/>
</dbReference>
<evidence type="ECO:0000256" key="1">
    <source>
        <dbReference type="ARBA" id="ARBA00004167"/>
    </source>
</evidence>
<feature type="signal peptide" evidence="12">
    <location>
        <begin position="1"/>
        <end position="20"/>
    </location>
</feature>
<feature type="transmembrane region" description="Helical" evidence="11">
    <location>
        <begin position="710"/>
        <end position="730"/>
    </location>
</feature>
<evidence type="ECO:0000256" key="7">
    <source>
        <dbReference type="ARBA" id="ARBA00022729"/>
    </source>
</evidence>
<feature type="transmembrane region" description="Helical" evidence="11">
    <location>
        <begin position="554"/>
        <end position="575"/>
    </location>
</feature>
<protein>
    <recommendedName>
        <fullName evidence="3">glucuronosyltransferase</fullName>
        <ecNumber evidence="3">2.4.1.17</ecNumber>
    </recommendedName>
</protein>
<evidence type="ECO:0000256" key="10">
    <source>
        <dbReference type="ARBA" id="ARBA00047475"/>
    </source>
</evidence>
<comment type="subcellular location">
    <subcellularLocation>
        <location evidence="1">Membrane</location>
        <topology evidence="1">Single-pass membrane protein</topology>
    </subcellularLocation>
</comment>